<evidence type="ECO:0000313" key="3">
    <source>
        <dbReference type="EMBL" id="KPP59102.1"/>
    </source>
</evidence>
<evidence type="ECO:0000259" key="2">
    <source>
        <dbReference type="PROSITE" id="PS50025"/>
    </source>
</evidence>
<dbReference type="GO" id="GO:0016020">
    <property type="term" value="C:membrane"/>
    <property type="evidence" value="ECO:0007669"/>
    <property type="project" value="UniProtKB-SubCell"/>
</dbReference>
<dbReference type="Gene3D" id="2.60.120.200">
    <property type="match status" value="2"/>
</dbReference>
<protein>
    <recommendedName>
        <fullName evidence="2">Laminin G domain-containing protein</fullName>
    </recommendedName>
</protein>
<evidence type="ECO:0000256" key="1">
    <source>
        <dbReference type="PROSITE-ProRule" id="PRU00122"/>
    </source>
</evidence>
<reference evidence="3 4" key="1">
    <citation type="submission" date="2015-08" db="EMBL/GenBank/DDBJ databases">
        <title>The genome of the Asian arowana (Scleropages formosus).</title>
        <authorList>
            <person name="Tan M.H."/>
            <person name="Gan H.M."/>
            <person name="Croft L.J."/>
            <person name="Austin C.M."/>
        </authorList>
    </citation>
    <scope>NUCLEOTIDE SEQUENCE [LARGE SCALE GENOMIC DNA]</scope>
    <source>
        <strain evidence="3">Aro1</strain>
    </source>
</reference>
<evidence type="ECO:0000313" key="4">
    <source>
        <dbReference type="Proteomes" id="UP000034805"/>
    </source>
</evidence>
<dbReference type="FunFam" id="2.60.120.200:FF:000098">
    <property type="entry name" value="Laminin subunit alpha 1"/>
    <property type="match status" value="1"/>
</dbReference>
<organism evidence="3 4">
    <name type="scientific">Scleropages formosus</name>
    <name type="common">Asian bonytongue</name>
    <name type="synonym">Osteoglossum formosum</name>
    <dbReference type="NCBI Taxonomy" id="113540"/>
    <lineage>
        <taxon>Eukaryota</taxon>
        <taxon>Metazoa</taxon>
        <taxon>Chordata</taxon>
        <taxon>Craniata</taxon>
        <taxon>Vertebrata</taxon>
        <taxon>Euteleostomi</taxon>
        <taxon>Actinopterygii</taxon>
        <taxon>Neopterygii</taxon>
        <taxon>Teleostei</taxon>
        <taxon>Osteoglossocephala</taxon>
        <taxon>Osteoglossomorpha</taxon>
        <taxon>Osteoglossiformes</taxon>
        <taxon>Osteoglossidae</taxon>
        <taxon>Scleropages</taxon>
    </lineage>
</organism>
<dbReference type="EMBL" id="JARO02012681">
    <property type="protein sequence ID" value="KPP59102.1"/>
    <property type="molecule type" value="Genomic_DNA"/>
</dbReference>
<sequence>MICCSLPVSTGLQIKVAVSADGDCVRAYQPEVTSSNFNMLSMTVKTSEPDNLLFYMGSSSSVDFLALEMRRGKVSFLWDVGSGHAKIEYPDIQINNNKWHQIQATRFGKQGTLTVQELKSDQKPVLKTATSPGTATVMDVNKSTRIFAGGLGGQIKKSPAVKLTRFKGCMGEVSLNGKDIGLWNYAERQGQCRGCFMSPQGEETSFHFDGSGYSVVEKALRSTATHIVMLFKTFSPNGLLLYLASNGTVCHLK</sequence>
<dbReference type="PANTHER" id="PTHR15036:SF85">
    <property type="entry name" value="SP2353, ISOFORM A"/>
    <property type="match status" value="1"/>
</dbReference>
<accession>A0A0P7Y0D1</accession>
<dbReference type="PROSITE" id="PS50025">
    <property type="entry name" value="LAM_G_DOMAIN"/>
    <property type="match status" value="1"/>
</dbReference>
<dbReference type="CDD" id="cd00110">
    <property type="entry name" value="LamG"/>
    <property type="match status" value="1"/>
</dbReference>
<dbReference type="InterPro" id="IPR001791">
    <property type="entry name" value="Laminin_G"/>
</dbReference>
<dbReference type="Pfam" id="PF00054">
    <property type="entry name" value="Laminin_G_1"/>
    <property type="match status" value="1"/>
</dbReference>
<comment type="caution">
    <text evidence="3">The sequence shown here is derived from an EMBL/GenBank/DDBJ whole genome shotgun (WGS) entry which is preliminary data.</text>
</comment>
<dbReference type="InterPro" id="IPR013320">
    <property type="entry name" value="ConA-like_dom_sf"/>
</dbReference>
<comment type="caution">
    <text evidence="1">Lacks conserved residue(s) required for the propagation of feature annotation.</text>
</comment>
<name>A0A0P7Y0D1_SCLFO</name>
<dbReference type="InterPro" id="IPR050372">
    <property type="entry name" value="Neurexin-related_CASP"/>
</dbReference>
<dbReference type="Proteomes" id="UP000034805">
    <property type="component" value="Unassembled WGS sequence"/>
</dbReference>
<dbReference type="AlphaFoldDB" id="A0A0P7Y0D1"/>
<dbReference type="SUPFAM" id="SSF49899">
    <property type="entry name" value="Concanavalin A-like lectins/glucanases"/>
    <property type="match status" value="2"/>
</dbReference>
<feature type="domain" description="Laminin G" evidence="2">
    <location>
        <begin position="15"/>
        <end position="195"/>
    </location>
</feature>
<gene>
    <name evidence="3" type="ORF">Z043_123016</name>
</gene>
<dbReference type="PANTHER" id="PTHR15036">
    <property type="entry name" value="PIKACHURIN-LIKE PROTEIN"/>
    <property type="match status" value="1"/>
</dbReference>
<proteinExistence type="predicted"/>
<dbReference type="SMART" id="SM00282">
    <property type="entry name" value="LamG"/>
    <property type="match status" value="1"/>
</dbReference>